<gene>
    <name evidence="1" type="ORF">CBP36_17835</name>
</gene>
<dbReference type="PANTHER" id="PTHR39324">
    <property type="entry name" value="CALCIUM DODECIN"/>
    <property type="match status" value="1"/>
</dbReference>
<dbReference type="Pfam" id="PF07311">
    <property type="entry name" value="Dodecin"/>
    <property type="match status" value="1"/>
</dbReference>
<dbReference type="Gene3D" id="3.30.1660.10">
    <property type="entry name" value="Flavin-binding protein dodecin"/>
    <property type="match status" value="1"/>
</dbReference>
<dbReference type="OrthoDB" id="9805889at2"/>
<dbReference type="KEGG" id="acid:CBP33_17590"/>
<accession>A0A240UHA2</accession>
<dbReference type="InterPro" id="IPR009923">
    <property type="entry name" value="Dodecin"/>
</dbReference>
<accession>A0A240U6X8</accession>
<keyword evidence="2" id="KW-1185">Reference proteome</keyword>
<protein>
    <submittedName>
        <fullName evidence="1">Uncharacterized protein</fullName>
    </submittedName>
</protein>
<name>A0A240UHA2_9BURK</name>
<dbReference type="KEGG" id="acip:CBP36_17835"/>
<evidence type="ECO:0000313" key="1">
    <source>
        <dbReference type="EMBL" id="ART60432.1"/>
    </source>
</evidence>
<organism evidence="1 2">
    <name type="scientific">Acidovorax carolinensis</name>
    <dbReference type="NCBI Taxonomy" id="553814"/>
    <lineage>
        <taxon>Bacteria</taxon>
        <taxon>Pseudomonadati</taxon>
        <taxon>Pseudomonadota</taxon>
        <taxon>Betaproteobacteria</taxon>
        <taxon>Burkholderiales</taxon>
        <taxon>Comamonadaceae</taxon>
        <taxon>Acidovorax</taxon>
    </lineage>
</organism>
<dbReference type="SUPFAM" id="SSF89807">
    <property type="entry name" value="Dodecin-like"/>
    <property type="match status" value="1"/>
</dbReference>
<accession>A0A240TVU3</accession>
<reference evidence="1" key="1">
    <citation type="submission" date="2017-05" db="EMBL/GenBank/DDBJ databases">
        <title>Polyphasic characterization of four soil-derived phenanthrene-degrading Acidovorax strains and proposal of Acidovorax phenanthrenivorans sp. nov.</title>
        <authorList>
            <person name="Singleton D."/>
            <person name="Lee J."/>
            <person name="Dickey A.N."/>
            <person name="Stroud A."/>
            <person name="Scholl E.H."/>
            <person name="Wright F.A."/>
            <person name="Aitken M.D."/>
        </authorList>
    </citation>
    <scope>NUCLEOTIDE SEQUENCE</scope>
    <source>
        <strain evidence="1">P4</strain>
    </source>
</reference>
<evidence type="ECO:0000313" key="2">
    <source>
        <dbReference type="Proteomes" id="UP000194440"/>
    </source>
</evidence>
<dbReference type="EMBL" id="CP021366">
    <property type="protein sequence ID" value="ART60432.1"/>
    <property type="molecule type" value="Genomic_DNA"/>
</dbReference>
<dbReference type="InterPro" id="IPR025543">
    <property type="entry name" value="Dodecin-like"/>
</dbReference>
<dbReference type="Proteomes" id="UP000194440">
    <property type="component" value="Chromosome"/>
</dbReference>
<dbReference type="KEGG" id="acin:CBP34_18175"/>
<dbReference type="KEGG" id="acis:CBP35_01075"/>
<proteinExistence type="predicted"/>
<dbReference type="AlphaFoldDB" id="A0A240UHA2"/>
<sequence length="68" mass="7433">MSVAKVIEVSATSKTSFEDAINQGIARACDTIANVRGAWIKEQKVSIEGGRITGYRVNMQVTFVLDEK</sequence>
<dbReference type="InterPro" id="IPR036694">
    <property type="entry name" value="Dodecin-like_sf"/>
</dbReference>
<dbReference type="PANTHER" id="PTHR39324:SF1">
    <property type="entry name" value="CALCIUM DODECIN"/>
    <property type="match status" value="1"/>
</dbReference>
<dbReference type="RefSeq" id="WP_086913656.1">
    <property type="nucleotide sequence ID" value="NZ_CP021359.1"/>
</dbReference>